<sequence length="110" mass="12341">MLHRRPTVCHAALVYFAHAIFDQISTASDASDRLYTVESSTLFRPFHQFTSGLVLQGDNVRVRMALSEISKNAQVIATLLFEFLILSGHVPVFVDQSVHNCLLDTAPFYD</sequence>
<evidence type="ECO:0000313" key="2">
    <source>
        <dbReference type="Proteomes" id="UP000054815"/>
    </source>
</evidence>
<accession>A0A0V0XZI6</accession>
<comment type="caution">
    <text evidence="1">The sequence shown here is derived from an EMBL/GenBank/DDBJ whole genome shotgun (WGS) entry which is preliminary data.</text>
</comment>
<reference evidence="1 2" key="1">
    <citation type="submission" date="2015-01" db="EMBL/GenBank/DDBJ databases">
        <title>Evolution of Trichinella species and genotypes.</title>
        <authorList>
            <person name="Korhonen P.K."/>
            <person name="Edoardo P."/>
            <person name="Giuseppe L.R."/>
            <person name="Gasser R.B."/>
        </authorList>
    </citation>
    <scope>NUCLEOTIDE SEQUENCE [LARGE SCALE GENOMIC DNA]</scope>
    <source>
        <strain evidence="1">ISS141</strain>
    </source>
</reference>
<evidence type="ECO:0000313" key="1">
    <source>
        <dbReference type="EMBL" id="KRX93572.1"/>
    </source>
</evidence>
<protein>
    <submittedName>
        <fullName evidence="1">Uncharacterized protein</fullName>
    </submittedName>
</protein>
<organism evidence="1 2">
    <name type="scientific">Trichinella pseudospiralis</name>
    <name type="common">Parasitic roundworm</name>
    <dbReference type="NCBI Taxonomy" id="6337"/>
    <lineage>
        <taxon>Eukaryota</taxon>
        <taxon>Metazoa</taxon>
        <taxon>Ecdysozoa</taxon>
        <taxon>Nematoda</taxon>
        <taxon>Enoplea</taxon>
        <taxon>Dorylaimia</taxon>
        <taxon>Trichinellida</taxon>
        <taxon>Trichinellidae</taxon>
        <taxon>Trichinella</taxon>
    </lineage>
</organism>
<gene>
    <name evidence="1" type="ORF">T4E_9866</name>
</gene>
<proteinExistence type="predicted"/>
<name>A0A0V0XZI6_TRIPS</name>
<dbReference type="EMBL" id="JYDU01000086">
    <property type="protein sequence ID" value="KRX93572.1"/>
    <property type="molecule type" value="Genomic_DNA"/>
</dbReference>
<dbReference type="Proteomes" id="UP000054815">
    <property type="component" value="Unassembled WGS sequence"/>
</dbReference>
<dbReference type="AlphaFoldDB" id="A0A0V0XZI6"/>